<dbReference type="AlphaFoldDB" id="A0A5C4Y2T1"/>
<evidence type="ECO:0008006" key="6">
    <source>
        <dbReference type="Google" id="ProtNLM"/>
    </source>
</evidence>
<evidence type="ECO:0000313" key="3">
    <source>
        <dbReference type="EMBL" id="TNM70076.1"/>
    </source>
</evidence>
<dbReference type="EMBL" id="VDMO01000015">
    <property type="protein sequence ID" value="TNM70076.1"/>
    <property type="molecule type" value="Genomic_DNA"/>
</dbReference>
<protein>
    <recommendedName>
        <fullName evidence="6">Thiol:disulfide interchange protein DsbD N-terminal domain-containing protein</fullName>
    </recommendedName>
</protein>
<keyword evidence="5" id="KW-1185">Reference proteome</keyword>
<evidence type="ECO:0000313" key="2">
    <source>
        <dbReference type="EMBL" id="MBB6017318.1"/>
    </source>
</evidence>
<feature type="signal peptide" evidence="1">
    <location>
        <begin position="1"/>
        <end position="21"/>
    </location>
</feature>
<evidence type="ECO:0000313" key="5">
    <source>
        <dbReference type="Proteomes" id="UP000629870"/>
    </source>
</evidence>
<dbReference type="Proteomes" id="UP000313988">
    <property type="component" value="Unassembled WGS sequence"/>
</dbReference>
<gene>
    <name evidence="3" type="ORF">FHR04_13860</name>
    <name evidence="2" type="ORF">HNQ04_002583</name>
</gene>
<evidence type="ECO:0000313" key="4">
    <source>
        <dbReference type="Proteomes" id="UP000313988"/>
    </source>
</evidence>
<reference evidence="3 4" key="1">
    <citation type="submission" date="2019-06" db="EMBL/GenBank/DDBJ databases">
        <title>Genome sequence of Deinococcus radiopugnans ATCC 19172.</title>
        <authorList>
            <person name="Maclea K.S."/>
            <person name="Maynard C.R."/>
        </authorList>
    </citation>
    <scope>NUCLEOTIDE SEQUENCE [LARGE SCALE GENOMIC DNA]</scope>
    <source>
        <strain evidence="3 4">ATCC 19172</strain>
    </source>
</reference>
<sequence>MRHLARPLSLCLLLAVGAAQAVGTAQAAAPAGQTATLSVIFGLRDLLVNRDAPNTVRLTTPWGQVSGAVNGPPHLDAKYREYYGRVRPLSLQVRVPPGTRPGLYPASLSARLFTCNQHRGLCIQREAKVPVSLQVVAVGETGQDRPLRLTDASLAPPGRWR</sequence>
<organism evidence="3 4">
    <name type="scientific">Deinococcus radiopugnans ATCC 19172</name>
    <dbReference type="NCBI Taxonomy" id="585398"/>
    <lineage>
        <taxon>Bacteria</taxon>
        <taxon>Thermotogati</taxon>
        <taxon>Deinococcota</taxon>
        <taxon>Deinococci</taxon>
        <taxon>Deinococcales</taxon>
        <taxon>Deinococcaceae</taxon>
        <taxon>Deinococcus</taxon>
    </lineage>
</organism>
<dbReference type="EMBL" id="JACHEW010000013">
    <property type="protein sequence ID" value="MBB6017318.1"/>
    <property type="molecule type" value="Genomic_DNA"/>
</dbReference>
<feature type="chain" id="PRO_5022832890" description="Thiol:disulfide interchange protein DsbD N-terminal domain-containing protein" evidence="1">
    <location>
        <begin position="22"/>
        <end position="161"/>
    </location>
</feature>
<reference evidence="2 5" key="2">
    <citation type="submission" date="2020-08" db="EMBL/GenBank/DDBJ databases">
        <title>Genomic Encyclopedia of Type Strains, Phase IV (KMG-IV): sequencing the most valuable type-strain genomes for metagenomic binning, comparative biology and taxonomic classification.</title>
        <authorList>
            <person name="Goeker M."/>
        </authorList>
    </citation>
    <scope>NUCLEOTIDE SEQUENCE [LARGE SCALE GENOMIC DNA]</scope>
    <source>
        <strain evidence="2 5">DSM 12027</strain>
    </source>
</reference>
<keyword evidence="1" id="KW-0732">Signal</keyword>
<evidence type="ECO:0000256" key="1">
    <source>
        <dbReference type="SAM" id="SignalP"/>
    </source>
</evidence>
<comment type="caution">
    <text evidence="3">The sequence shown here is derived from an EMBL/GenBank/DDBJ whole genome shotgun (WGS) entry which is preliminary data.</text>
</comment>
<proteinExistence type="predicted"/>
<dbReference type="Proteomes" id="UP000629870">
    <property type="component" value="Unassembled WGS sequence"/>
</dbReference>
<name>A0A5C4Y2T1_9DEIO</name>
<accession>A0A5C4Y2T1</accession>
<dbReference type="RefSeq" id="WP_139403953.1">
    <property type="nucleotide sequence ID" value="NZ_JACHEW010000013.1"/>
</dbReference>
<dbReference type="OrthoDB" id="73556at2"/>